<dbReference type="RefSeq" id="WP_166745445.1">
    <property type="nucleotide sequence ID" value="NZ_BAAAEV010000001.1"/>
</dbReference>
<keyword evidence="1" id="KW-1133">Transmembrane helix</keyword>
<evidence type="ECO:0000313" key="3">
    <source>
        <dbReference type="EMBL" id="NIJ23708.1"/>
    </source>
</evidence>
<evidence type="ECO:0000259" key="2">
    <source>
        <dbReference type="Pfam" id="PF07835"/>
    </source>
</evidence>
<dbReference type="Pfam" id="PF07835">
    <property type="entry name" value="COX4_pro_2"/>
    <property type="match status" value="1"/>
</dbReference>
<accession>A0ABX0TZG4</accession>
<keyword evidence="1" id="KW-0472">Membrane</keyword>
<dbReference type="InterPro" id="IPR012422">
    <property type="entry name" value="Cyt_c_oxidase_su4_bac-aa3"/>
</dbReference>
<feature type="domain" description="Cytochrome c oxidase subunit IV bacterial aa3 type" evidence="2">
    <location>
        <begin position="15"/>
        <end position="41"/>
    </location>
</feature>
<dbReference type="EMBL" id="JAASQP010000001">
    <property type="protein sequence ID" value="NIJ23708.1"/>
    <property type="molecule type" value="Genomic_DNA"/>
</dbReference>
<proteinExistence type="predicted"/>
<keyword evidence="4" id="KW-1185">Reference proteome</keyword>
<sequence length="47" mass="5178">MAETGDAHPVHEVQPHEATYSWFTGLMKTGTIVTVIVTMFVIFLIAS</sequence>
<dbReference type="InterPro" id="IPR036596">
    <property type="entry name" value="Cyt-C_aa3_sf"/>
</dbReference>
<organism evidence="3 4">
    <name type="scientific">Sphingomonas japonica</name>
    <dbReference type="NCBI Taxonomy" id="511662"/>
    <lineage>
        <taxon>Bacteria</taxon>
        <taxon>Pseudomonadati</taxon>
        <taxon>Pseudomonadota</taxon>
        <taxon>Alphaproteobacteria</taxon>
        <taxon>Sphingomonadales</taxon>
        <taxon>Sphingomonadaceae</taxon>
        <taxon>Sphingomonas</taxon>
    </lineage>
</organism>
<feature type="transmembrane region" description="Helical" evidence="1">
    <location>
        <begin position="20"/>
        <end position="46"/>
    </location>
</feature>
<name>A0ABX0TZG4_9SPHN</name>
<protein>
    <recommendedName>
        <fullName evidence="2">Cytochrome c oxidase subunit IV bacterial aa3 type domain-containing protein</fullName>
    </recommendedName>
</protein>
<dbReference type="Proteomes" id="UP000788153">
    <property type="component" value="Unassembled WGS sequence"/>
</dbReference>
<keyword evidence="1" id="KW-0812">Transmembrane</keyword>
<gene>
    <name evidence="3" type="ORF">FHT01_001250</name>
</gene>
<reference evidence="3 4" key="1">
    <citation type="submission" date="2020-03" db="EMBL/GenBank/DDBJ databases">
        <title>Genomic Encyclopedia of Type Strains, Phase IV (KMG-IV): sequencing the most valuable type-strain genomes for metagenomic binning, comparative biology and taxonomic classification.</title>
        <authorList>
            <person name="Goeker M."/>
        </authorList>
    </citation>
    <scope>NUCLEOTIDE SEQUENCE [LARGE SCALE GENOMIC DNA]</scope>
    <source>
        <strain evidence="3 4">DSM 22753</strain>
    </source>
</reference>
<dbReference type="SUPFAM" id="SSF81469">
    <property type="entry name" value="Bacterial aa3 type cytochrome c oxidase subunit IV"/>
    <property type="match status" value="1"/>
</dbReference>
<evidence type="ECO:0000256" key="1">
    <source>
        <dbReference type="SAM" id="Phobius"/>
    </source>
</evidence>
<evidence type="ECO:0000313" key="4">
    <source>
        <dbReference type="Proteomes" id="UP000788153"/>
    </source>
</evidence>
<comment type="caution">
    <text evidence="3">The sequence shown here is derived from an EMBL/GenBank/DDBJ whole genome shotgun (WGS) entry which is preliminary data.</text>
</comment>